<comment type="caution">
    <text evidence="1">The sequence shown here is derived from an EMBL/GenBank/DDBJ whole genome shotgun (WGS) entry which is preliminary data.</text>
</comment>
<proteinExistence type="predicted"/>
<dbReference type="RefSeq" id="WP_222969582.1">
    <property type="nucleotide sequence ID" value="NZ_JAINZZ010000093.1"/>
</dbReference>
<name>A0ABS7QI97_9ACTN</name>
<dbReference type="Pfam" id="PF19746">
    <property type="entry name" value="DUF6233"/>
    <property type="match status" value="1"/>
</dbReference>
<reference evidence="1 2" key="1">
    <citation type="submission" date="2021-08" db="EMBL/GenBank/DDBJ databases">
        <title>WGS of actinomycetes from Thailand.</title>
        <authorList>
            <person name="Thawai C."/>
        </authorList>
    </citation>
    <scope>NUCLEOTIDE SEQUENCE [LARGE SCALE GENOMIC DNA]</scope>
    <source>
        <strain evidence="1 2">PLK6-54</strain>
    </source>
</reference>
<dbReference type="EMBL" id="JAINZZ010000093">
    <property type="protein sequence ID" value="MBY8882891.1"/>
    <property type="molecule type" value="Genomic_DNA"/>
</dbReference>
<organism evidence="1 2">
    <name type="scientific">Actinacidiphila acidipaludis</name>
    <dbReference type="NCBI Taxonomy" id="2873382"/>
    <lineage>
        <taxon>Bacteria</taxon>
        <taxon>Bacillati</taxon>
        <taxon>Actinomycetota</taxon>
        <taxon>Actinomycetes</taxon>
        <taxon>Kitasatosporales</taxon>
        <taxon>Streptomycetaceae</taxon>
        <taxon>Actinacidiphila</taxon>
    </lineage>
</organism>
<dbReference type="Proteomes" id="UP000778578">
    <property type="component" value="Unassembled WGS sequence"/>
</dbReference>
<dbReference type="InterPro" id="IPR046200">
    <property type="entry name" value="DUF6233"/>
</dbReference>
<protein>
    <submittedName>
        <fullName evidence="1">DUF6233 domain-containing protein</fullName>
    </submittedName>
</protein>
<accession>A0ABS7QI97</accession>
<evidence type="ECO:0000313" key="2">
    <source>
        <dbReference type="Proteomes" id="UP000778578"/>
    </source>
</evidence>
<gene>
    <name evidence="1" type="ORF">K7862_35445</name>
</gene>
<evidence type="ECO:0000313" key="1">
    <source>
        <dbReference type="EMBL" id="MBY8882891.1"/>
    </source>
</evidence>
<sequence length="162" mass="17708">MSAESEGGSLPAADGPLVRVTLHDGQKLYAVAKRRRKEADGTWWYDLQIHLPAASDTWGRLTDEPAPVDFRAPAGRCEPIEGQPYDQVPTERVGVAPAWKVEERVYFADDVGPARIVHRGHCHATRDHARAATVEQARAILGQADAAACQVCRPDRPLRPAA</sequence>
<keyword evidence="2" id="KW-1185">Reference proteome</keyword>